<dbReference type="EMBL" id="CAKOGP040001925">
    <property type="protein sequence ID" value="CAJ1956777.1"/>
    <property type="molecule type" value="Genomic_DNA"/>
</dbReference>
<dbReference type="AlphaFoldDB" id="A0AAD2FY09"/>
<comment type="caution">
    <text evidence="14">The sequence shown here is derived from an EMBL/GenBank/DDBJ whole genome shotgun (WGS) entry which is preliminary data.</text>
</comment>
<feature type="region of interest" description="Disordered" evidence="11">
    <location>
        <begin position="515"/>
        <end position="548"/>
    </location>
</feature>
<sequence>MMVSQLYSRLSLRYTLYYYLVLSSSLFTPQKHHVAVAQPSSSAFGGELAFFQTPQMTPNVSHRQDVCDLYDAIRNGTTELKESLRGRQLNILVGAYEDSFFRYSRIEGIDPVYPGIAAVLLDELARRAGFTWRNSFGINMEAKGEAYNETWTDLLEWGIHAYDLSVDWWPRNLERLERGAAFTQEWYDSSIILIGKQAKTVSATTRKLSVTDYWNWLKPFSWEVWLTTLATILLSGLVFQILEWLNGNRGDRKLLAWWTENLFLSAINATQAYEYGTPKGSPSKIFCFSMALWSLILTATYTANLASLLVENQLPQVRVIQSLQEAVVFEYPICTWEGTNADTYVKELFPDAIRKPKKTLEEMYQGLHNGECAYAIEVIQQWLINQRVQKFNPYCDLEWVGNGKVVSASAAGFATSTDAGYKCTGLIRDVINIHMEEMIYDGFLRDAWEVENSLSQEVDCNTFKPEQFLSSNIGSNTGTTDSDTGDTTGERRRRLEVAKRRLEVAKKYNSRGLSVTHDGLSGTHRRLKASSKSAASSAGALEGSSDTSNQMELPAMLGTFFIHWAFMFVAVVAGVIKKYNRARKGKDVIVPTKEIIKEEQDSDQAGSNQTEKYHEETVRMKDELQWQMEDLLFTFQRSKATLVKEQEELQWKMDQLKGVLDEKNRRDSMTQDDLRSL</sequence>
<keyword evidence="6 12" id="KW-0472">Membrane</keyword>
<evidence type="ECO:0000256" key="6">
    <source>
        <dbReference type="ARBA" id="ARBA00023136"/>
    </source>
</evidence>
<keyword evidence="5" id="KW-0406">Ion transport</keyword>
<feature type="compositionally biased region" description="Low complexity" evidence="11">
    <location>
        <begin position="530"/>
        <end position="545"/>
    </location>
</feature>
<dbReference type="Gene3D" id="1.10.287.70">
    <property type="match status" value="1"/>
</dbReference>
<evidence type="ECO:0000256" key="4">
    <source>
        <dbReference type="ARBA" id="ARBA00022989"/>
    </source>
</evidence>
<keyword evidence="9" id="KW-1071">Ligand-gated ion channel</keyword>
<keyword evidence="8" id="KW-0325">Glycoprotein</keyword>
<keyword evidence="10" id="KW-0407">Ion channel</keyword>
<feature type="compositionally biased region" description="Low complexity" evidence="11">
    <location>
        <begin position="477"/>
        <end position="487"/>
    </location>
</feature>
<evidence type="ECO:0000256" key="5">
    <source>
        <dbReference type="ARBA" id="ARBA00023065"/>
    </source>
</evidence>
<dbReference type="GO" id="GO:0016020">
    <property type="term" value="C:membrane"/>
    <property type="evidence" value="ECO:0007669"/>
    <property type="project" value="UniProtKB-SubCell"/>
</dbReference>
<keyword evidence="2" id="KW-0813">Transport</keyword>
<evidence type="ECO:0000256" key="3">
    <source>
        <dbReference type="ARBA" id="ARBA00022692"/>
    </source>
</evidence>
<evidence type="ECO:0000313" key="15">
    <source>
        <dbReference type="Proteomes" id="UP001295423"/>
    </source>
</evidence>
<evidence type="ECO:0000256" key="1">
    <source>
        <dbReference type="ARBA" id="ARBA00004141"/>
    </source>
</evidence>
<evidence type="ECO:0000256" key="12">
    <source>
        <dbReference type="SAM" id="Phobius"/>
    </source>
</evidence>
<dbReference type="Pfam" id="PF00060">
    <property type="entry name" value="Lig_chan"/>
    <property type="match status" value="1"/>
</dbReference>
<dbReference type="SUPFAM" id="SSF81324">
    <property type="entry name" value="Voltage-gated potassium channels"/>
    <property type="match status" value="1"/>
</dbReference>
<feature type="domain" description="Ionotropic glutamate receptor C-terminal" evidence="13">
    <location>
        <begin position="221"/>
        <end position="562"/>
    </location>
</feature>
<evidence type="ECO:0000256" key="11">
    <source>
        <dbReference type="SAM" id="MobiDB-lite"/>
    </source>
</evidence>
<name>A0AAD2FY09_9STRA</name>
<feature type="transmembrane region" description="Helical" evidence="12">
    <location>
        <begin position="555"/>
        <end position="576"/>
    </location>
</feature>
<protein>
    <recommendedName>
        <fullName evidence="13">Ionotropic glutamate receptor C-terminal domain-containing protein</fullName>
    </recommendedName>
</protein>
<evidence type="ECO:0000256" key="9">
    <source>
        <dbReference type="ARBA" id="ARBA00023286"/>
    </source>
</evidence>
<keyword evidence="4 12" id="KW-1133">Transmembrane helix</keyword>
<reference evidence="14" key="1">
    <citation type="submission" date="2023-08" db="EMBL/GenBank/DDBJ databases">
        <authorList>
            <person name="Audoor S."/>
            <person name="Bilcke G."/>
        </authorList>
    </citation>
    <scope>NUCLEOTIDE SEQUENCE</scope>
</reference>
<dbReference type="SUPFAM" id="SSF53850">
    <property type="entry name" value="Periplasmic binding protein-like II"/>
    <property type="match status" value="1"/>
</dbReference>
<dbReference type="InterPro" id="IPR015683">
    <property type="entry name" value="Ionotropic_Glu_rcpt"/>
</dbReference>
<evidence type="ECO:0000256" key="2">
    <source>
        <dbReference type="ARBA" id="ARBA00022448"/>
    </source>
</evidence>
<evidence type="ECO:0000313" key="14">
    <source>
        <dbReference type="EMBL" id="CAJ1956777.1"/>
    </source>
</evidence>
<evidence type="ECO:0000256" key="7">
    <source>
        <dbReference type="ARBA" id="ARBA00023170"/>
    </source>
</evidence>
<feature type="region of interest" description="Disordered" evidence="11">
    <location>
        <begin position="469"/>
        <end position="495"/>
    </location>
</feature>
<comment type="subcellular location">
    <subcellularLocation>
        <location evidence="1">Membrane</location>
        <topology evidence="1">Multi-pass membrane protein</topology>
    </subcellularLocation>
</comment>
<keyword evidence="7" id="KW-0675">Receptor</keyword>
<evidence type="ECO:0000259" key="13">
    <source>
        <dbReference type="Pfam" id="PF00060"/>
    </source>
</evidence>
<keyword evidence="3 12" id="KW-0812">Transmembrane</keyword>
<dbReference type="GO" id="GO:0015276">
    <property type="term" value="F:ligand-gated monoatomic ion channel activity"/>
    <property type="evidence" value="ECO:0007669"/>
    <property type="project" value="InterPro"/>
</dbReference>
<gene>
    <name evidence="14" type="ORF">CYCCA115_LOCUS16392</name>
</gene>
<dbReference type="Proteomes" id="UP001295423">
    <property type="component" value="Unassembled WGS sequence"/>
</dbReference>
<evidence type="ECO:0000256" key="8">
    <source>
        <dbReference type="ARBA" id="ARBA00023180"/>
    </source>
</evidence>
<dbReference type="InterPro" id="IPR001320">
    <property type="entry name" value="Iontro_rcpt_C"/>
</dbReference>
<accession>A0AAD2FY09</accession>
<dbReference type="PANTHER" id="PTHR18966">
    <property type="entry name" value="IONOTROPIC GLUTAMATE RECEPTOR"/>
    <property type="match status" value="1"/>
</dbReference>
<keyword evidence="15" id="KW-1185">Reference proteome</keyword>
<proteinExistence type="predicted"/>
<organism evidence="14 15">
    <name type="scientific">Cylindrotheca closterium</name>
    <dbReference type="NCBI Taxonomy" id="2856"/>
    <lineage>
        <taxon>Eukaryota</taxon>
        <taxon>Sar</taxon>
        <taxon>Stramenopiles</taxon>
        <taxon>Ochrophyta</taxon>
        <taxon>Bacillariophyta</taxon>
        <taxon>Bacillariophyceae</taxon>
        <taxon>Bacillariophycidae</taxon>
        <taxon>Bacillariales</taxon>
        <taxon>Bacillariaceae</taxon>
        <taxon>Cylindrotheca</taxon>
    </lineage>
</organism>
<evidence type="ECO:0000256" key="10">
    <source>
        <dbReference type="ARBA" id="ARBA00023303"/>
    </source>
</evidence>